<feature type="domain" description="SUZ" evidence="4">
    <location>
        <begin position="41"/>
        <end position="112"/>
    </location>
</feature>
<reference evidence="6 7" key="1">
    <citation type="submission" date="2015-04" db="EMBL/GenBank/DDBJ databases">
        <authorList>
            <person name="Syromyatnikov M.Y."/>
            <person name="Popov V.N."/>
        </authorList>
    </citation>
    <scope>NUCLEOTIDE SEQUENCE [LARGE SCALE GENOMIC DNA]</scope>
</reference>
<dbReference type="OrthoDB" id="5373615at2759"/>
<dbReference type="Pfam" id="PF12752">
    <property type="entry name" value="SUZ"/>
    <property type="match status" value="1"/>
</dbReference>
<sequence>MNQENAVSDSWEDIDETELEKRLDQEKQERTRKEQEMTTAKQNSLSLLSNGGDDFKPRILQRPKPTVTILKRPDSSPALSSASQNQKPQIKTLEQREKEYAEARLRILGSAASSESSLEQNKQFIANPKLSPSSSSNFLPAQSHQQQKSPENIIRLPKGPSLGQGFNIRR</sequence>
<dbReference type="EMBL" id="CVRI01000037">
    <property type="protein sequence ID" value="CRK93466.1"/>
    <property type="molecule type" value="Genomic_DNA"/>
</dbReference>
<dbReference type="STRING" id="568069.A0A1J1I132"/>
<comment type="similarity">
    <text evidence="1">Belongs to the SZRD1 family.</text>
</comment>
<protein>
    <recommendedName>
        <fullName evidence="2">SUZ RNA-binding domain-containing</fullName>
    </recommendedName>
</protein>
<evidence type="ECO:0000256" key="2">
    <source>
        <dbReference type="ARBA" id="ARBA00044802"/>
    </source>
</evidence>
<dbReference type="PANTHER" id="PTHR31796">
    <property type="entry name" value="SUZ DOMAIN-CONTAINING PROTEIN 1"/>
    <property type="match status" value="1"/>
</dbReference>
<feature type="compositionally biased region" description="Polar residues" evidence="3">
    <location>
        <begin position="77"/>
        <end position="89"/>
    </location>
</feature>
<dbReference type="InterPro" id="IPR039228">
    <property type="entry name" value="SZRD1"/>
</dbReference>
<dbReference type="Proteomes" id="UP000183832">
    <property type="component" value="Unassembled WGS sequence"/>
</dbReference>
<evidence type="ECO:0000256" key="3">
    <source>
        <dbReference type="SAM" id="MobiDB-lite"/>
    </source>
</evidence>
<dbReference type="PANTHER" id="PTHR31796:SF2">
    <property type="entry name" value="SUZ DOMAIN-CONTAINING PROTEIN 1"/>
    <property type="match status" value="1"/>
</dbReference>
<gene>
    <name evidence="6" type="ORF">CLUMA_CG007002</name>
</gene>
<dbReference type="PROSITE" id="PS51938">
    <property type="entry name" value="SUZ_C"/>
    <property type="match status" value="1"/>
</dbReference>
<dbReference type="InterPro" id="IPR024771">
    <property type="entry name" value="SUZ"/>
</dbReference>
<accession>A0A1J1I132</accession>
<dbReference type="PROSITE" id="PS51673">
    <property type="entry name" value="SUZ"/>
    <property type="match status" value="1"/>
</dbReference>
<feature type="compositionally biased region" description="Basic and acidic residues" evidence="3">
    <location>
        <begin position="19"/>
        <end position="36"/>
    </location>
</feature>
<feature type="compositionally biased region" description="Polar residues" evidence="3">
    <location>
        <begin position="37"/>
        <end position="49"/>
    </location>
</feature>
<dbReference type="InterPro" id="IPR024642">
    <property type="entry name" value="SUZ-C"/>
</dbReference>
<evidence type="ECO:0000256" key="1">
    <source>
        <dbReference type="ARBA" id="ARBA00007124"/>
    </source>
</evidence>
<evidence type="ECO:0000259" key="5">
    <source>
        <dbReference type="PROSITE" id="PS51938"/>
    </source>
</evidence>
<feature type="region of interest" description="Disordered" evidence="3">
    <location>
        <begin position="111"/>
        <end position="170"/>
    </location>
</feature>
<dbReference type="AlphaFoldDB" id="A0A1J1I132"/>
<feature type="compositionally biased region" description="Polar residues" evidence="3">
    <location>
        <begin position="120"/>
        <end position="150"/>
    </location>
</feature>
<name>A0A1J1I132_9DIPT</name>
<feature type="region of interest" description="Disordered" evidence="3">
    <location>
        <begin position="1"/>
        <end position="97"/>
    </location>
</feature>
<feature type="domain" description="SUZ-C" evidence="5">
    <location>
        <begin position="113"/>
        <end position="170"/>
    </location>
</feature>
<evidence type="ECO:0000259" key="4">
    <source>
        <dbReference type="PROSITE" id="PS51673"/>
    </source>
</evidence>
<keyword evidence="7" id="KW-1185">Reference proteome</keyword>
<evidence type="ECO:0000313" key="6">
    <source>
        <dbReference type="EMBL" id="CRK93466.1"/>
    </source>
</evidence>
<proteinExistence type="inferred from homology"/>
<evidence type="ECO:0000313" key="7">
    <source>
        <dbReference type="Proteomes" id="UP000183832"/>
    </source>
</evidence>
<organism evidence="6 7">
    <name type="scientific">Clunio marinus</name>
    <dbReference type="NCBI Taxonomy" id="568069"/>
    <lineage>
        <taxon>Eukaryota</taxon>
        <taxon>Metazoa</taxon>
        <taxon>Ecdysozoa</taxon>
        <taxon>Arthropoda</taxon>
        <taxon>Hexapoda</taxon>
        <taxon>Insecta</taxon>
        <taxon>Pterygota</taxon>
        <taxon>Neoptera</taxon>
        <taxon>Endopterygota</taxon>
        <taxon>Diptera</taxon>
        <taxon>Nematocera</taxon>
        <taxon>Chironomoidea</taxon>
        <taxon>Chironomidae</taxon>
        <taxon>Clunio</taxon>
    </lineage>
</organism>